<evidence type="ECO:0000259" key="3">
    <source>
        <dbReference type="PROSITE" id="PS50238"/>
    </source>
</evidence>
<feature type="region of interest" description="Disordered" evidence="2">
    <location>
        <begin position="1031"/>
        <end position="1063"/>
    </location>
</feature>
<evidence type="ECO:0000256" key="2">
    <source>
        <dbReference type="SAM" id="MobiDB-lite"/>
    </source>
</evidence>
<dbReference type="PROSITE" id="PS50238">
    <property type="entry name" value="RHOGAP"/>
    <property type="match status" value="1"/>
</dbReference>
<dbReference type="InterPro" id="IPR000198">
    <property type="entry name" value="RhoGAP_dom"/>
</dbReference>
<feature type="compositionally biased region" description="Polar residues" evidence="2">
    <location>
        <begin position="1130"/>
        <end position="1144"/>
    </location>
</feature>
<feature type="compositionally biased region" description="Basic and acidic residues" evidence="2">
    <location>
        <begin position="582"/>
        <end position="591"/>
    </location>
</feature>
<feature type="coiled-coil region" evidence="1">
    <location>
        <begin position="1244"/>
        <end position="1317"/>
    </location>
</feature>
<dbReference type="Gene3D" id="1.10.555.10">
    <property type="entry name" value="Rho GTPase activation protein"/>
    <property type="match status" value="1"/>
</dbReference>
<sequence>MHVDVPSPGYDCSCHCAPPFSLMTTNMRPPREVNTPDLQPGPSASSSLAHLSLPAQKTSSGVQSSATWTSTSGDLGGLSDTDDIRERNDFVEEYNRIAKKYGIRQLVPGNPGNLEASGVLQKRGWWSRTFRKTSSQSTENSLRRQRSSSHVMGHLAHPKRDSLKDQDLQGLVRLCGKSFLYLPPEYAPGSLILPTCFRATAQYLVQHAPETRGVFRIPGSIRVVNELYEFYCAEQSADVASTVRSPNLPAHILVGIHDVASCFKKFLSGLPGGILGSLSLFDAMIAINSRLYGDPEFSRTKQSKIRARLIALAIGTLRSQFRRELICAVFGLLCLLGRAAETAPREDELGRPLPTSDLMGYNALGIVFGPLLIGDMLGSYAVKLADPSSGLFIVPRSPSSSKSQKGKKKSKEAIDDPGQPPFLDVDKIHVANNITEMLVTNWRDVVRQMRSLDTTMSVLHSCSHSRSQSSFSNNKPRRSSSCGRTSENEHMVANPRDERVDGRLGSFERDTNDNARPSRRHFEHRHAHIGASGNRLVSFRQIDSTNDALSVKKTRPISARNVSSTRPVSDQIGALPPPLEKSANEEREVHPAMRLTTPLKSSLKSSDSKRFSAMPNRREQTSDKNTSPERNDTITLPPARSPSGIANGISPIKKHFETLEAQHRQRLPSPTILSDARQQDHGQPRSRATPNFRGSHGPHHDQLRQPATPSSTQTSSTTHDRIRQRADPSRIVTYCTEYDQPRPKFKSPLSGMPRTEYEKKRYRKTLTRSGTYGPDHELPPSLSTYKSTETAKARPENAEECVEDDSSHYCTHVSSSMDDPLSTDPRALTQVDGSPERASQQPLCDLDPMKAYQAGPGIKVLKAPSTLRSQPKMSHVDPKIAAAKLRSSVWRTSSHGSADSALLSAKEPVKMSGPASKQEKAGSDQIDGAMDFVSTVPSPRESFTDLRSELERRGIGYSLQTSSLPVLNKEPQPRGVLTKKNRQGRKSSWGSPRKLSRQSNCTSQHHIKPGMNKVLGLAAIFDTAAKASPFNPTPGGTIQKKRRETAGVISPYTSNPSPRTSLQSVTSVSTPISLMSPTRLSIHLSAPDERGRKKCMIPRLQNPSVTYSAGRTEDHMSPISALQRDKSRNSVRSSNGPSKLSTPSRLPVKKKTAITESPPLPQFDGLSGTRPSLLRLTAQQEIRPAGFHSSPIPQISGGYKGIPRLCRFSTSSRNSDDTSLSRESTSLSLTLRRDRIASSLHDQVRSLRIELSEKNEDCAQLRLDLEESRKINKVNEILLREDLDRARSDTQEWRYRAERAERRVEKYERLAVQIKDLRDLRGQRGDTADDYSFMSGSDHLTNSDRGASLPLTTRMNQSIKRTPPVDANGTNSLGVGDGFSECSSSTVVRTIGTSHEDGLVHGSGLWSAVEDLVDFTSP</sequence>
<feature type="region of interest" description="Disordered" evidence="2">
    <location>
        <begin position="463"/>
        <end position="527"/>
    </location>
</feature>
<dbReference type="GO" id="GO:0007165">
    <property type="term" value="P:signal transduction"/>
    <property type="evidence" value="ECO:0007669"/>
    <property type="project" value="InterPro"/>
</dbReference>
<dbReference type="InterPro" id="IPR008936">
    <property type="entry name" value="Rho_GTPase_activation_prot"/>
</dbReference>
<feature type="region of interest" description="Disordered" evidence="2">
    <location>
        <begin position="962"/>
        <end position="1007"/>
    </location>
</feature>
<feature type="region of interest" description="Disordered" evidence="2">
    <location>
        <begin position="558"/>
        <end position="649"/>
    </location>
</feature>
<protein>
    <recommendedName>
        <fullName evidence="3">Rho-GAP domain-containing protein</fullName>
    </recommendedName>
</protein>
<feature type="compositionally biased region" description="Basic residues" evidence="2">
    <location>
        <begin position="517"/>
        <end position="527"/>
    </location>
</feature>
<feature type="region of interest" description="Disordered" evidence="2">
    <location>
        <begin position="891"/>
        <end position="945"/>
    </location>
</feature>
<feature type="region of interest" description="Disordered" evidence="2">
    <location>
        <begin position="767"/>
        <end position="842"/>
    </location>
</feature>
<feature type="region of interest" description="Disordered" evidence="2">
    <location>
        <begin position="1084"/>
        <end position="1169"/>
    </location>
</feature>
<feature type="region of interest" description="Disordered" evidence="2">
    <location>
        <begin position="395"/>
        <end position="422"/>
    </location>
</feature>
<feature type="compositionally biased region" description="Polar residues" evidence="2">
    <location>
        <begin position="808"/>
        <end position="817"/>
    </location>
</feature>
<feature type="compositionally biased region" description="Low complexity" evidence="2">
    <location>
        <begin position="40"/>
        <end position="55"/>
    </location>
</feature>
<feature type="compositionally biased region" description="Low complexity" evidence="2">
    <location>
        <begin position="69"/>
        <end position="79"/>
    </location>
</feature>
<feature type="region of interest" description="Disordered" evidence="2">
    <location>
        <begin position="663"/>
        <end position="728"/>
    </location>
</feature>
<keyword evidence="5" id="KW-1185">Reference proteome</keyword>
<dbReference type="Pfam" id="PF00620">
    <property type="entry name" value="RhoGAP"/>
    <property type="match status" value="1"/>
</dbReference>
<feature type="compositionally biased region" description="Low complexity" evidence="2">
    <location>
        <begin position="708"/>
        <end position="717"/>
    </location>
</feature>
<feature type="compositionally biased region" description="Polar residues" evidence="2">
    <location>
        <begin position="1051"/>
        <end position="1063"/>
    </location>
</feature>
<dbReference type="EMBL" id="JAPEVB010000004">
    <property type="protein sequence ID" value="KAJ4389426.1"/>
    <property type="molecule type" value="Genomic_DNA"/>
</dbReference>
<name>A0A9W8YRL6_9PEZI</name>
<keyword evidence="1" id="KW-0175">Coiled coil</keyword>
<organism evidence="4 5">
    <name type="scientific">Gnomoniopsis smithogilvyi</name>
    <dbReference type="NCBI Taxonomy" id="1191159"/>
    <lineage>
        <taxon>Eukaryota</taxon>
        <taxon>Fungi</taxon>
        <taxon>Dikarya</taxon>
        <taxon>Ascomycota</taxon>
        <taxon>Pezizomycotina</taxon>
        <taxon>Sordariomycetes</taxon>
        <taxon>Sordariomycetidae</taxon>
        <taxon>Diaporthales</taxon>
        <taxon>Gnomoniaceae</taxon>
        <taxon>Gnomoniopsis</taxon>
    </lineage>
</organism>
<evidence type="ECO:0000313" key="4">
    <source>
        <dbReference type="EMBL" id="KAJ4389426.1"/>
    </source>
</evidence>
<reference evidence="4" key="1">
    <citation type="submission" date="2022-10" db="EMBL/GenBank/DDBJ databases">
        <title>Tapping the CABI collections for fungal endophytes: first genome assemblies for Collariella, Neodidymelliopsis, Ascochyta clinopodiicola, Didymella pomorum, Didymosphaeria variabile, Neocosmospora piperis and Neocucurbitaria cava.</title>
        <authorList>
            <person name="Hill R."/>
        </authorList>
    </citation>
    <scope>NUCLEOTIDE SEQUENCE</scope>
    <source>
        <strain evidence="4">IMI 355082</strain>
    </source>
</reference>
<dbReference type="CDD" id="cd00159">
    <property type="entry name" value="RhoGAP"/>
    <property type="match status" value="1"/>
</dbReference>
<feature type="region of interest" description="Disordered" evidence="2">
    <location>
        <begin position="27"/>
        <end position="82"/>
    </location>
</feature>
<feature type="domain" description="Rho-GAP" evidence="3">
    <location>
        <begin position="180"/>
        <end position="446"/>
    </location>
</feature>
<feature type="compositionally biased region" description="Polar residues" evidence="2">
    <location>
        <begin position="56"/>
        <end position="68"/>
    </location>
</feature>
<feature type="compositionally biased region" description="Low complexity" evidence="2">
    <location>
        <begin position="463"/>
        <end position="472"/>
    </location>
</feature>
<comment type="caution">
    <text evidence="4">The sequence shown here is derived from an EMBL/GenBank/DDBJ whole genome shotgun (WGS) entry which is preliminary data.</text>
</comment>
<dbReference type="SUPFAM" id="SSF48350">
    <property type="entry name" value="GTPase activation domain, GAP"/>
    <property type="match status" value="1"/>
</dbReference>
<proteinExistence type="predicted"/>
<feature type="compositionally biased region" description="Basic and acidic residues" evidence="2">
    <location>
        <begin position="486"/>
        <end position="513"/>
    </location>
</feature>
<gene>
    <name evidence="4" type="ORF">N0V93_006894</name>
</gene>
<feature type="region of interest" description="Disordered" evidence="2">
    <location>
        <begin position="136"/>
        <end position="158"/>
    </location>
</feature>
<feature type="compositionally biased region" description="Basic and acidic residues" evidence="2">
    <location>
        <begin position="718"/>
        <end position="728"/>
    </location>
</feature>
<dbReference type="SMART" id="SM00324">
    <property type="entry name" value="RhoGAP"/>
    <property type="match status" value="1"/>
</dbReference>
<dbReference type="Proteomes" id="UP001140453">
    <property type="component" value="Unassembled WGS sequence"/>
</dbReference>
<evidence type="ECO:0000313" key="5">
    <source>
        <dbReference type="Proteomes" id="UP001140453"/>
    </source>
</evidence>
<accession>A0A9W8YRL6</accession>
<evidence type="ECO:0000256" key="1">
    <source>
        <dbReference type="SAM" id="Coils"/>
    </source>
</evidence>
<dbReference type="OrthoDB" id="9994905at2759"/>
<feature type="compositionally biased region" description="Basic and acidic residues" evidence="2">
    <location>
        <begin position="606"/>
        <end position="632"/>
    </location>
</feature>